<dbReference type="EMBL" id="UINC01151542">
    <property type="protein sequence ID" value="SVD45211.1"/>
    <property type="molecule type" value="Genomic_DNA"/>
</dbReference>
<evidence type="ECO:0000256" key="2">
    <source>
        <dbReference type="ARBA" id="ARBA00022723"/>
    </source>
</evidence>
<dbReference type="GO" id="GO:0005506">
    <property type="term" value="F:iron ion binding"/>
    <property type="evidence" value="ECO:0007669"/>
    <property type="project" value="InterPro"/>
</dbReference>
<proteinExistence type="predicted"/>
<dbReference type="Pfam" id="PF13640">
    <property type="entry name" value="2OG-FeII_Oxy_3"/>
    <property type="match status" value="1"/>
</dbReference>
<dbReference type="SMART" id="SM00702">
    <property type="entry name" value="P4Hc"/>
    <property type="match status" value="1"/>
</dbReference>
<keyword evidence="2" id="KW-0479">Metal-binding</keyword>
<dbReference type="InterPro" id="IPR045054">
    <property type="entry name" value="P4HA-like"/>
</dbReference>
<dbReference type="AlphaFoldDB" id="A0A382VH36"/>
<dbReference type="PANTHER" id="PTHR10869">
    <property type="entry name" value="PROLYL 4-HYDROXYLASE ALPHA SUBUNIT"/>
    <property type="match status" value="1"/>
</dbReference>
<organism evidence="7">
    <name type="scientific">marine metagenome</name>
    <dbReference type="NCBI Taxonomy" id="408172"/>
    <lineage>
        <taxon>unclassified sequences</taxon>
        <taxon>metagenomes</taxon>
        <taxon>ecological metagenomes</taxon>
    </lineage>
</organism>
<comment type="cofactor">
    <cofactor evidence="1">
        <name>L-ascorbate</name>
        <dbReference type="ChEBI" id="CHEBI:38290"/>
    </cofactor>
</comment>
<dbReference type="GO" id="GO:0051213">
    <property type="term" value="F:dioxygenase activity"/>
    <property type="evidence" value="ECO:0007669"/>
    <property type="project" value="UniProtKB-KW"/>
</dbReference>
<dbReference type="Gene3D" id="2.60.120.620">
    <property type="entry name" value="q2cbj1_9rhob like domain"/>
    <property type="match status" value="1"/>
</dbReference>
<evidence type="ECO:0000259" key="6">
    <source>
        <dbReference type="SMART" id="SM00702"/>
    </source>
</evidence>
<reference evidence="7" key="1">
    <citation type="submission" date="2018-05" db="EMBL/GenBank/DDBJ databases">
        <authorList>
            <person name="Lanie J.A."/>
            <person name="Ng W.-L."/>
            <person name="Kazmierczak K.M."/>
            <person name="Andrzejewski T.M."/>
            <person name="Davidsen T.M."/>
            <person name="Wayne K.J."/>
            <person name="Tettelin H."/>
            <person name="Glass J.I."/>
            <person name="Rusch D."/>
            <person name="Podicherti R."/>
            <person name="Tsui H.-C.T."/>
            <person name="Winkler M.E."/>
        </authorList>
    </citation>
    <scope>NUCLEOTIDE SEQUENCE</scope>
</reference>
<accession>A0A382VH36</accession>
<dbReference type="InterPro" id="IPR044862">
    <property type="entry name" value="Pro_4_hyd_alph_FE2OG_OXY"/>
</dbReference>
<evidence type="ECO:0000256" key="5">
    <source>
        <dbReference type="ARBA" id="ARBA00023004"/>
    </source>
</evidence>
<sequence>MDKLTDFVRIYDKTISAKFCKRIIDAFDADEDHHINSTIGIPRTPDLEFRNAIEMNCTKRIAESSEWNAIMNLLNRHAASSYERYKHDLIVCGYKAELLFNTVTLEQWRMHRYDPDKHYYKEHIDAIDVHTSKRMLMMLYYLNTVDEGGETSFDTINLKVKPIQGRLAITPAWFGYPHSALTPISNTKYMIKTYLHYPGEINGDN</sequence>
<dbReference type="PANTHER" id="PTHR10869:SF246">
    <property type="entry name" value="TRANSMEMBRANE PROLYL 4-HYDROXYLASE"/>
    <property type="match status" value="1"/>
</dbReference>
<protein>
    <recommendedName>
        <fullName evidence="6">Prolyl 4-hydroxylase alpha subunit domain-containing protein</fullName>
    </recommendedName>
</protein>
<dbReference type="GO" id="GO:0016705">
    <property type="term" value="F:oxidoreductase activity, acting on paired donors, with incorporation or reduction of molecular oxygen"/>
    <property type="evidence" value="ECO:0007669"/>
    <property type="project" value="InterPro"/>
</dbReference>
<evidence type="ECO:0000256" key="1">
    <source>
        <dbReference type="ARBA" id="ARBA00001961"/>
    </source>
</evidence>
<keyword evidence="3" id="KW-0223">Dioxygenase</keyword>
<keyword evidence="5" id="KW-0408">Iron</keyword>
<evidence type="ECO:0000256" key="3">
    <source>
        <dbReference type="ARBA" id="ARBA00022964"/>
    </source>
</evidence>
<feature type="domain" description="Prolyl 4-hydroxylase alpha subunit" evidence="6">
    <location>
        <begin position="6"/>
        <end position="196"/>
    </location>
</feature>
<dbReference type="InterPro" id="IPR006620">
    <property type="entry name" value="Pro_4_hyd_alph"/>
</dbReference>
<gene>
    <name evidence="7" type="ORF">METZ01_LOCUS398065</name>
</gene>
<keyword evidence="4" id="KW-0560">Oxidoreductase</keyword>
<evidence type="ECO:0000313" key="7">
    <source>
        <dbReference type="EMBL" id="SVD45211.1"/>
    </source>
</evidence>
<name>A0A382VH36_9ZZZZ</name>
<evidence type="ECO:0000256" key="4">
    <source>
        <dbReference type="ARBA" id="ARBA00023002"/>
    </source>
</evidence>
<dbReference type="GO" id="GO:0031418">
    <property type="term" value="F:L-ascorbic acid binding"/>
    <property type="evidence" value="ECO:0007669"/>
    <property type="project" value="InterPro"/>
</dbReference>